<keyword evidence="2" id="KW-1185">Reference proteome</keyword>
<dbReference type="AlphaFoldDB" id="A0A1B2J7B5"/>
<organism evidence="1 2">
    <name type="scientific">Komagataella pastoris</name>
    <name type="common">Yeast</name>
    <name type="synonym">Pichia pastoris</name>
    <dbReference type="NCBI Taxonomy" id="4922"/>
    <lineage>
        <taxon>Eukaryota</taxon>
        <taxon>Fungi</taxon>
        <taxon>Dikarya</taxon>
        <taxon>Ascomycota</taxon>
        <taxon>Saccharomycotina</taxon>
        <taxon>Pichiomycetes</taxon>
        <taxon>Pichiales</taxon>
        <taxon>Pichiaceae</taxon>
        <taxon>Komagataella</taxon>
    </lineage>
</organism>
<dbReference type="OrthoDB" id="3994402at2759"/>
<evidence type="ECO:0000313" key="1">
    <source>
        <dbReference type="EMBL" id="ANZ73788.1"/>
    </source>
</evidence>
<evidence type="ECO:0000313" key="2">
    <source>
        <dbReference type="Proteomes" id="UP000094565"/>
    </source>
</evidence>
<dbReference type="EMBL" id="CP014584">
    <property type="protein sequence ID" value="ANZ73788.1"/>
    <property type="molecule type" value="Genomic_DNA"/>
</dbReference>
<accession>A0A1B2J7B5</accession>
<name>A0A1B2J7B5_PICPA</name>
<proteinExistence type="predicted"/>
<reference evidence="1 2" key="1">
    <citation type="submission" date="2016-02" db="EMBL/GenBank/DDBJ databases">
        <title>Comparative genomic and transcriptomic foundation for Pichia pastoris.</title>
        <authorList>
            <person name="Love K.R."/>
            <person name="Shah K.A."/>
            <person name="Whittaker C.A."/>
            <person name="Wu J."/>
            <person name="Bartlett M.C."/>
            <person name="Ma D."/>
            <person name="Leeson R.L."/>
            <person name="Priest M."/>
            <person name="Young S.K."/>
            <person name="Love J.C."/>
        </authorList>
    </citation>
    <scope>NUCLEOTIDE SEQUENCE [LARGE SCALE GENOMIC DNA]</scope>
    <source>
        <strain evidence="1 2">ATCC 28485</strain>
    </source>
</reference>
<dbReference type="Proteomes" id="UP000094565">
    <property type="component" value="Chromosome 1"/>
</dbReference>
<protein>
    <submittedName>
        <fullName evidence="1">BA75_01682T0</fullName>
    </submittedName>
</protein>
<sequence>MRSIPPPRQSRLRTIRRLFHVIFASIMKGHITDPSVFRRSRRLRYKNTISKVRQSRLSGKATSRQRLRSRLAKKVVNSTTDVLIADTIDENKTLSKPTRNVLRRMLWRMKKSNQGRVNVIVRI</sequence>
<gene>
    <name evidence="1" type="ORF">ATY40_BA7501682</name>
</gene>